<evidence type="ECO:0000313" key="5">
    <source>
        <dbReference type="Proteomes" id="UP000001549"/>
    </source>
</evidence>
<proteinExistence type="predicted"/>
<dbReference type="SMART" id="SM00267">
    <property type="entry name" value="GGDEF"/>
    <property type="match status" value="1"/>
</dbReference>
<dbReference type="Gene3D" id="3.20.20.450">
    <property type="entry name" value="EAL domain"/>
    <property type="match status" value="1"/>
</dbReference>
<dbReference type="NCBIfam" id="TIGR00229">
    <property type="entry name" value="sensory_box"/>
    <property type="match status" value="1"/>
</dbReference>
<dbReference type="InterPro" id="IPR035919">
    <property type="entry name" value="EAL_sf"/>
</dbReference>
<dbReference type="PROSITE" id="PS50887">
    <property type="entry name" value="GGDEF"/>
    <property type="match status" value="1"/>
</dbReference>
<organism evidence="4 5">
    <name type="scientific">Candidatus Protofrankia datiscae</name>
    <dbReference type="NCBI Taxonomy" id="2716812"/>
    <lineage>
        <taxon>Bacteria</taxon>
        <taxon>Bacillati</taxon>
        <taxon>Actinomycetota</taxon>
        <taxon>Actinomycetes</taxon>
        <taxon>Frankiales</taxon>
        <taxon>Frankiaceae</taxon>
        <taxon>Protofrankia</taxon>
    </lineage>
</organism>
<dbReference type="InterPro" id="IPR001633">
    <property type="entry name" value="EAL_dom"/>
</dbReference>
<dbReference type="InterPro" id="IPR000160">
    <property type="entry name" value="GGDEF_dom"/>
</dbReference>
<gene>
    <name evidence="4" type="ordered locus">FsymDg_0166</name>
</gene>
<feature type="region of interest" description="Disordered" evidence="1">
    <location>
        <begin position="526"/>
        <end position="548"/>
    </location>
</feature>
<feature type="compositionally biased region" description="Low complexity" evidence="1">
    <location>
        <begin position="456"/>
        <end position="471"/>
    </location>
</feature>
<dbReference type="STRING" id="656024.FsymDg_0166"/>
<dbReference type="Gene3D" id="3.30.450.20">
    <property type="entry name" value="PAS domain"/>
    <property type="match status" value="2"/>
</dbReference>
<dbReference type="CDD" id="cd00130">
    <property type="entry name" value="PAS"/>
    <property type="match status" value="1"/>
</dbReference>
<sequence>MGPEGDRLDLFDRLQIGMALVGVVDNLVWRVNTAACQILGRGEAELLHTAWDALIHPGERAKRPDDTSPHAVGCRDGQQDVIRFVRPDGSMVHALAITTLLRDGSDPRPHHLVQFQDITREVTARHHLRLLLENAPVTLFLLDRIGRVEHAGGGRDVDHAGASRPSASEALEALGSFDTPRGPDASKDMTSGGAAFEDVTIRRMARRAAHSGKRVSGVIEAAGRRYDIHAVPLSAADGTVTSVAMVATDVTEREQALAELRVRSAEQAIVAELGERSLHNPDPQPLWRAAAQMVADHLRADAVTVHELPPGHAGPCLAAVVGTPPEPGILVTSALATCGPVHADRLPTFDRLPTSDRQDSPRRAGPHNQLGFRDQQDFQDQQGTRNGQGPAQRRDDGQGAPSGGRSGLAIPIGRPDDPTAILTVYRGAPPAASGPPGPAGTFPDRLEGPIVPVADATGTSGSASSSGSSGSFTDREVEFVRTVATVLSAAAIRHQVERDANHRALHDELTGLANRTALFERLGQALKQGRPENDHQAQGRSKRGRSKQSWQLRTGLLFVDLDGFKGVNDSLGHHIGDRLLCEVATRLRGAVRPGDTVARLSGDEFAVVCEKILTETALCAIAERVVSALSEPMILDGCQVSVSASVGVALSGPDIPDPSGLLQAADIAMYGAKHQGRGRYLLFEESMRNASLDRLTIENDLRNALDTDGLQLRYQSVVSLGGEVVGAEALLRWQHPERGLLYPEAFLPLAEETGIVVPLDRWALRTACHTAAAWAAAWAAGPPPARRPHISVNVSIRQFTDPGFLPDLEALLRITNADHRYHLCLEITESDLRDNDETVTAALQAVHALGVAIHVDNFGTGHLSLTRLRGLPLDGLKIDRRFIGGLIDDPASYAIAAAGIQLAHALGMTAIAKGVETPEQLAALTDLRCDLVQGDYFARPEPRLPARQTAAAGQP</sequence>
<dbReference type="InterPro" id="IPR043128">
    <property type="entry name" value="Rev_trsase/Diguanyl_cyclase"/>
</dbReference>
<dbReference type="RefSeq" id="WP_013871735.1">
    <property type="nucleotide sequence ID" value="NC_015656.1"/>
</dbReference>
<dbReference type="CDD" id="cd01949">
    <property type="entry name" value="GGDEF"/>
    <property type="match status" value="1"/>
</dbReference>
<dbReference type="InterPro" id="IPR035965">
    <property type="entry name" value="PAS-like_dom_sf"/>
</dbReference>
<dbReference type="NCBIfam" id="TIGR00254">
    <property type="entry name" value="GGDEF"/>
    <property type="match status" value="1"/>
</dbReference>
<dbReference type="Pfam" id="PF13426">
    <property type="entry name" value="PAS_9"/>
    <property type="match status" value="1"/>
</dbReference>
<accession>F8B1X7</accession>
<dbReference type="PANTHER" id="PTHR44757:SF2">
    <property type="entry name" value="BIOFILM ARCHITECTURE MAINTENANCE PROTEIN MBAA"/>
    <property type="match status" value="1"/>
</dbReference>
<dbReference type="InterPro" id="IPR029787">
    <property type="entry name" value="Nucleotide_cyclase"/>
</dbReference>
<dbReference type="Proteomes" id="UP000001549">
    <property type="component" value="Chromosome"/>
</dbReference>
<dbReference type="Pfam" id="PF00990">
    <property type="entry name" value="GGDEF"/>
    <property type="match status" value="1"/>
</dbReference>
<dbReference type="Pfam" id="PF00563">
    <property type="entry name" value="EAL"/>
    <property type="match status" value="1"/>
</dbReference>
<feature type="region of interest" description="Disordered" evidence="1">
    <location>
        <begin position="343"/>
        <end position="474"/>
    </location>
</feature>
<dbReference type="HOGENOM" id="CLU_000445_70_20_11"/>
<dbReference type="Gene3D" id="3.30.70.270">
    <property type="match status" value="1"/>
</dbReference>
<dbReference type="SUPFAM" id="SSF55073">
    <property type="entry name" value="Nucleotide cyclase"/>
    <property type="match status" value="1"/>
</dbReference>
<feature type="domain" description="EAL" evidence="2">
    <location>
        <begin position="694"/>
        <end position="954"/>
    </location>
</feature>
<dbReference type="SUPFAM" id="SSF141868">
    <property type="entry name" value="EAL domain-like"/>
    <property type="match status" value="1"/>
</dbReference>
<dbReference type="AlphaFoldDB" id="F8B1X7"/>
<dbReference type="InterPro" id="IPR000014">
    <property type="entry name" value="PAS"/>
</dbReference>
<dbReference type="SUPFAM" id="SSF55785">
    <property type="entry name" value="PYP-like sensor domain (PAS domain)"/>
    <property type="match status" value="1"/>
</dbReference>
<evidence type="ECO:0000259" key="2">
    <source>
        <dbReference type="PROSITE" id="PS50883"/>
    </source>
</evidence>
<feature type="compositionally biased region" description="Basic and acidic residues" evidence="1">
    <location>
        <begin position="343"/>
        <end position="362"/>
    </location>
</feature>
<dbReference type="PROSITE" id="PS50883">
    <property type="entry name" value="EAL"/>
    <property type="match status" value="1"/>
</dbReference>
<dbReference type="SMART" id="SM00052">
    <property type="entry name" value="EAL"/>
    <property type="match status" value="1"/>
</dbReference>
<evidence type="ECO:0000259" key="3">
    <source>
        <dbReference type="PROSITE" id="PS50887"/>
    </source>
</evidence>
<evidence type="ECO:0000256" key="1">
    <source>
        <dbReference type="SAM" id="MobiDB-lite"/>
    </source>
</evidence>
<reference evidence="4 5" key="1">
    <citation type="submission" date="2011-05" db="EMBL/GenBank/DDBJ databases">
        <title>Complete sequence of chromosome of Frankia symbiont of Datisca glomerata.</title>
        <authorList>
            <consortium name="US DOE Joint Genome Institute"/>
            <person name="Lucas S."/>
            <person name="Han J."/>
            <person name="Lapidus A."/>
            <person name="Cheng J.-F."/>
            <person name="Goodwin L."/>
            <person name="Pitluck S."/>
            <person name="Peters L."/>
            <person name="Mikhailova N."/>
            <person name="Chertkov O."/>
            <person name="Teshima H."/>
            <person name="Han C."/>
            <person name="Tapia R."/>
            <person name="Land M."/>
            <person name="Hauser L."/>
            <person name="Kyrpides N."/>
            <person name="Ivanova N."/>
            <person name="Pagani I."/>
            <person name="Berry A."/>
            <person name="Pawlowski K."/>
            <person name="Persson T."/>
            <person name="Vanden Heuvel B."/>
            <person name="Benson D."/>
            <person name="Woyke T."/>
        </authorList>
    </citation>
    <scope>NUCLEOTIDE SEQUENCE [LARGE SCALE GENOMIC DNA]</scope>
    <source>
        <strain evidence="5">4085684</strain>
    </source>
</reference>
<dbReference type="eggNOG" id="COG5001">
    <property type="taxonomic scope" value="Bacteria"/>
</dbReference>
<dbReference type="EMBL" id="CP002801">
    <property type="protein sequence ID" value="AEH07739.1"/>
    <property type="molecule type" value="Genomic_DNA"/>
</dbReference>
<dbReference type="CDD" id="cd01948">
    <property type="entry name" value="EAL"/>
    <property type="match status" value="1"/>
</dbReference>
<feature type="domain" description="GGDEF" evidence="3">
    <location>
        <begin position="552"/>
        <end position="685"/>
    </location>
</feature>
<name>F8B1X7_9ACTN</name>
<dbReference type="PANTHER" id="PTHR44757">
    <property type="entry name" value="DIGUANYLATE CYCLASE DGCP"/>
    <property type="match status" value="1"/>
</dbReference>
<evidence type="ECO:0000313" key="4">
    <source>
        <dbReference type="EMBL" id="AEH07739.1"/>
    </source>
</evidence>
<dbReference type="InterPro" id="IPR052155">
    <property type="entry name" value="Biofilm_reg_signaling"/>
</dbReference>
<keyword evidence="5" id="KW-1185">Reference proteome</keyword>
<dbReference type="SMART" id="SM00065">
    <property type="entry name" value="GAF"/>
    <property type="match status" value="1"/>
</dbReference>
<dbReference type="InterPro" id="IPR003018">
    <property type="entry name" value="GAF"/>
</dbReference>
<protein>
    <submittedName>
        <fullName evidence="4">Diguanylate cyclase/phosphodiesterase with PAS/PAC and GAF sensor(S)</fullName>
    </submittedName>
</protein>
<dbReference type="KEGG" id="fsy:FsymDg_0166"/>